<dbReference type="KEGG" id="ppi:YSA_01441"/>
<dbReference type="EMBL" id="CP003588">
    <property type="protein sequence ID" value="AFK67555.1"/>
    <property type="molecule type" value="Genomic_DNA"/>
</dbReference>
<accession>I3UPY4</accession>
<dbReference type="HOGENOM" id="CLU_3204175_0_0_6"/>
<name>I3UPY4_PSEPU</name>
<protein>
    <submittedName>
        <fullName evidence="1">Uncharacterized protein</fullName>
    </submittedName>
</protein>
<dbReference type="AlphaFoldDB" id="I3UPY4"/>
<reference evidence="1 2" key="1">
    <citation type="journal article" date="2012" name="J. Bacteriol.">
        <title>Complete Genome Sequence of the Naphthalene-Degrading Pseudomonas putida Strain ND6.</title>
        <authorList>
            <person name="Li S."/>
            <person name="Zhao H."/>
            <person name="Li Y."/>
            <person name="Niu S."/>
            <person name="Cai B."/>
        </authorList>
    </citation>
    <scope>NUCLEOTIDE SEQUENCE [LARGE SCALE GENOMIC DNA]</scope>
    <source>
        <strain evidence="1 2">ND6</strain>
    </source>
</reference>
<sequence length="45" mass="5185">MVQIPSKMFSHTMKMAMKHLASVCSAINYRTSKKLFNKGRRLVLT</sequence>
<dbReference type="Proteomes" id="UP000005268">
    <property type="component" value="Chromosome"/>
</dbReference>
<proteinExistence type="predicted"/>
<evidence type="ECO:0000313" key="2">
    <source>
        <dbReference type="Proteomes" id="UP000005268"/>
    </source>
</evidence>
<organism evidence="1 2">
    <name type="scientific">Pseudomonas putida ND6</name>
    <dbReference type="NCBI Taxonomy" id="231023"/>
    <lineage>
        <taxon>Bacteria</taxon>
        <taxon>Pseudomonadati</taxon>
        <taxon>Pseudomonadota</taxon>
        <taxon>Gammaproteobacteria</taxon>
        <taxon>Pseudomonadales</taxon>
        <taxon>Pseudomonadaceae</taxon>
        <taxon>Pseudomonas</taxon>
    </lineage>
</organism>
<gene>
    <name evidence="1" type="ORF">YSA_01441</name>
</gene>
<evidence type="ECO:0000313" key="1">
    <source>
        <dbReference type="EMBL" id="AFK67555.1"/>
    </source>
</evidence>